<dbReference type="Proteomes" id="UP001174205">
    <property type="component" value="Unassembled WGS sequence"/>
</dbReference>
<dbReference type="Pfam" id="PF00583">
    <property type="entry name" value="Acetyltransf_1"/>
    <property type="match status" value="1"/>
</dbReference>
<evidence type="ECO:0000313" key="3">
    <source>
        <dbReference type="Proteomes" id="UP001174205"/>
    </source>
</evidence>
<dbReference type="RefSeq" id="WP_301243132.1">
    <property type="nucleotide sequence ID" value="NZ_JAROCD010000001.1"/>
</dbReference>
<accession>A0ABT8J3F2</accession>
<dbReference type="SUPFAM" id="SSF55729">
    <property type="entry name" value="Acyl-CoA N-acyltransferases (Nat)"/>
    <property type="match status" value="1"/>
</dbReference>
<evidence type="ECO:0000259" key="1">
    <source>
        <dbReference type="PROSITE" id="PS51186"/>
    </source>
</evidence>
<gene>
    <name evidence="2" type="ORF">P5G61_00030</name>
</gene>
<dbReference type="InterPro" id="IPR016181">
    <property type="entry name" value="Acyl_CoA_acyltransferase"/>
</dbReference>
<protein>
    <submittedName>
        <fullName evidence="2">GNAT family N-acetyltransferase</fullName>
    </submittedName>
</protein>
<dbReference type="EMBL" id="JAROCD010000001">
    <property type="protein sequence ID" value="MDN4599598.1"/>
    <property type="molecule type" value="Genomic_DNA"/>
</dbReference>
<evidence type="ECO:0000313" key="2">
    <source>
        <dbReference type="EMBL" id="MDN4599598.1"/>
    </source>
</evidence>
<sequence length="289" mass="33163">MNDNTSYSLVAANPTSYAKYFATYRKNIWFRPSWASLQEMMLDARDCYWIYQENQRVGGISLTSSELGSFFMIPPSTLTVDMVHFLKNYAIQNSGNQSVDAYNVLAEHIDVLKSAGFEVLNTRKCMIRPTEKIENDLHTDFISIKPKLEHLPSMVQVMNESYRGGMDEGSLDTYRNDVSYYFEHNRQDELLNASLVLVDKKTNEVVGFCLISTWEDMPLVYDIAVKPGYSNQGLGRYMLYKAISHLEGFSPTIRLFVTIGNKAEYLYTKLGFLSGEETSHLVYRDRAEK</sequence>
<name>A0ABT8J3F2_9BACL</name>
<dbReference type="InterPro" id="IPR000182">
    <property type="entry name" value="GNAT_dom"/>
</dbReference>
<dbReference type="PROSITE" id="PS51186">
    <property type="entry name" value="GNAT"/>
    <property type="match status" value="1"/>
</dbReference>
<reference evidence="2" key="1">
    <citation type="submission" date="2023-03" db="EMBL/GenBank/DDBJ databases">
        <title>MT1 and MT2 Draft Genomes of Novel Species.</title>
        <authorList>
            <person name="Venkateswaran K."/>
        </authorList>
    </citation>
    <scope>NUCLEOTIDE SEQUENCE</scope>
    <source>
        <strain evidence="2">F6_3S_P_1C</strain>
    </source>
</reference>
<feature type="domain" description="N-acetyltransferase" evidence="1">
    <location>
        <begin position="142"/>
        <end position="288"/>
    </location>
</feature>
<comment type="caution">
    <text evidence="2">The sequence shown here is derived from an EMBL/GenBank/DDBJ whole genome shotgun (WGS) entry which is preliminary data.</text>
</comment>
<keyword evidence="3" id="KW-1185">Reference proteome</keyword>
<organism evidence="2 3">
    <name type="scientific">Paenibacillus vandeheii</name>
    <dbReference type="NCBI Taxonomy" id="3035917"/>
    <lineage>
        <taxon>Bacteria</taxon>
        <taxon>Bacillati</taxon>
        <taxon>Bacillota</taxon>
        <taxon>Bacilli</taxon>
        <taxon>Bacillales</taxon>
        <taxon>Paenibacillaceae</taxon>
        <taxon>Paenibacillus</taxon>
    </lineage>
</organism>
<dbReference type="Gene3D" id="3.40.630.30">
    <property type="match status" value="1"/>
</dbReference>
<proteinExistence type="predicted"/>
<dbReference type="CDD" id="cd04301">
    <property type="entry name" value="NAT_SF"/>
    <property type="match status" value="1"/>
</dbReference>